<evidence type="ECO:0000313" key="1">
    <source>
        <dbReference type="EMBL" id="AZA09330.1"/>
    </source>
</evidence>
<accession>A0A3G6IZ56</accession>
<reference evidence="1 2" key="1">
    <citation type="submission" date="2018-11" db="EMBL/GenBank/DDBJ databases">
        <authorList>
            <person name="Kleinhagauer T."/>
            <person name="Glaeser S.P."/>
            <person name="Spergser J."/>
            <person name="Ruckert C."/>
            <person name="Kaempfer P."/>
            <person name="Busse H.-J."/>
        </authorList>
    </citation>
    <scope>NUCLEOTIDE SEQUENCE [LARGE SCALE GENOMIC DNA]</scope>
    <source>
        <strain evidence="1 2">812CH</strain>
    </source>
</reference>
<name>A0A3G6IZ56_9CORY</name>
<dbReference type="EMBL" id="CP033898">
    <property type="protein sequence ID" value="AZA09330.1"/>
    <property type="molecule type" value="Genomic_DNA"/>
</dbReference>
<sequence>MTTTNLKSKTVTANNGAVIHLHTNNRRDPLDAMQQAEDYGHKHNAFPEPAGLVGFATPQQLERVKGALANLPTQPMHNDLIISDVPGTLFANVEDGQLFVMADADLPLTDTAYLVVWKFVADHSLVPFKLKVWEDSTTACGESLSWWFAPASDQPEPPVDGANS</sequence>
<organism evidence="1 2">
    <name type="scientific">Corynebacterium pseudopelargi</name>
    <dbReference type="NCBI Taxonomy" id="2080757"/>
    <lineage>
        <taxon>Bacteria</taxon>
        <taxon>Bacillati</taxon>
        <taxon>Actinomycetota</taxon>
        <taxon>Actinomycetes</taxon>
        <taxon>Mycobacteriales</taxon>
        <taxon>Corynebacteriaceae</taxon>
        <taxon>Corynebacterium</taxon>
    </lineage>
</organism>
<gene>
    <name evidence="1" type="ORF">CPPEL_06060</name>
</gene>
<dbReference type="Proteomes" id="UP000271426">
    <property type="component" value="Chromosome"/>
</dbReference>
<keyword evidence="2" id="KW-1185">Reference proteome</keyword>
<dbReference type="AlphaFoldDB" id="A0A3G6IZ56"/>
<protein>
    <submittedName>
        <fullName evidence="1">Uncharacterized protein</fullName>
    </submittedName>
</protein>
<proteinExistence type="predicted"/>
<evidence type="ECO:0000313" key="2">
    <source>
        <dbReference type="Proteomes" id="UP000271426"/>
    </source>
</evidence>
<dbReference type="KEGG" id="cpso:CPPEL_06060"/>
<dbReference type="RefSeq" id="WP_123960269.1">
    <property type="nucleotide sequence ID" value="NZ_CP033898.1"/>
</dbReference>